<accession>A0AA48WBB4</accession>
<dbReference type="NCBIfam" id="TIGR02241">
    <property type="entry name" value="conserved hypothetical phage tail region protein"/>
    <property type="match status" value="1"/>
</dbReference>
<protein>
    <submittedName>
        <fullName evidence="1">Phage tail protein</fullName>
    </submittedName>
</protein>
<dbReference type="PANTHER" id="PTHR38009">
    <property type="entry name" value="CONSERVED HYPOTHETICAL PHAGE TAIL PROTEIN"/>
    <property type="match status" value="1"/>
</dbReference>
<sequence>MASDQRNDPYRGYNFVLEIDNLPKGAFSEVGGLTADGDSVDYREGTDMQSNVRKLMGMRKYTNLTFKRGYTQDKALWQWYTNVMNGVPDRRNVTIVLLNERREAVLRWHAENAWINKIEGPSLKASSNDVAMESMELIHEGLTLEM</sequence>
<dbReference type="RefSeq" id="WP_206088192.1">
    <property type="nucleotide sequence ID" value="NZ_CP065053.1"/>
</dbReference>
<name>A0AA48WBB4_9BURK</name>
<keyword evidence="2" id="KW-1185">Reference proteome</keyword>
<proteinExistence type="predicted"/>
<dbReference type="EMBL" id="CP065053">
    <property type="protein sequence ID" value="QPI48583.1"/>
    <property type="molecule type" value="Genomic_DNA"/>
</dbReference>
<dbReference type="PANTHER" id="PTHR38009:SF1">
    <property type="entry name" value="CONSERVED HYPOTHETICAL PHAGE TAIL PROTEIN"/>
    <property type="match status" value="1"/>
</dbReference>
<dbReference type="Proteomes" id="UP000662888">
    <property type="component" value="Chromosome"/>
</dbReference>
<reference evidence="1 2" key="1">
    <citation type="submission" date="2020-11" db="EMBL/GenBank/DDBJ databases">
        <authorList>
            <person name="Sun Q."/>
        </authorList>
    </citation>
    <scope>NUCLEOTIDE SEQUENCE [LARGE SCALE GENOMIC DNA]</scope>
    <source>
        <strain evidence="1 2">P8398</strain>
    </source>
</reference>
<organism evidence="1 2">
    <name type="scientific">Massilia antarctica</name>
    <dbReference type="NCBI Taxonomy" id="2765360"/>
    <lineage>
        <taxon>Bacteria</taxon>
        <taxon>Pseudomonadati</taxon>
        <taxon>Pseudomonadota</taxon>
        <taxon>Betaproteobacteria</taxon>
        <taxon>Burkholderiales</taxon>
        <taxon>Oxalobacteraceae</taxon>
        <taxon>Telluria group</taxon>
        <taxon>Massilia</taxon>
    </lineage>
</organism>
<evidence type="ECO:0000313" key="1">
    <source>
        <dbReference type="EMBL" id="QPI48583.1"/>
    </source>
</evidence>
<dbReference type="InterPro" id="IPR010667">
    <property type="entry name" value="Phage_T4_Gp19"/>
</dbReference>
<dbReference type="InterPro" id="IPR011747">
    <property type="entry name" value="CHP02241"/>
</dbReference>
<gene>
    <name evidence="1" type="ORF">IV454_24095</name>
</gene>
<evidence type="ECO:0000313" key="2">
    <source>
        <dbReference type="Proteomes" id="UP000662888"/>
    </source>
</evidence>
<dbReference type="Pfam" id="PF06841">
    <property type="entry name" value="Phage_T4_gp19"/>
    <property type="match status" value="1"/>
</dbReference>